<dbReference type="EMBL" id="JEMT01027434">
    <property type="protein sequence ID" value="EXX57144.1"/>
    <property type="molecule type" value="Genomic_DNA"/>
</dbReference>
<name>A0A015JQ64_RHIIW</name>
<dbReference type="Proteomes" id="UP000022910">
    <property type="component" value="Unassembled WGS sequence"/>
</dbReference>
<keyword evidence="2" id="KW-1185">Reference proteome</keyword>
<proteinExistence type="predicted"/>
<protein>
    <submittedName>
        <fullName evidence="1">Uncharacterized protein</fullName>
    </submittedName>
</protein>
<comment type="caution">
    <text evidence="1">The sequence shown here is derived from an EMBL/GenBank/DDBJ whole genome shotgun (WGS) entry which is preliminary data.</text>
</comment>
<dbReference type="HOGENOM" id="CLU_2607289_0_0_1"/>
<organism evidence="1 2">
    <name type="scientific">Rhizophagus irregularis (strain DAOM 197198w)</name>
    <name type="common">Glomus intraradices</name>
    <dbReference type="NCBI Taxonomy" id="1432141"/>
    <lineage>
        <taxon>Eukaryota</taxon>
        <taxon>Fungi</taxon>
        <taxon>Fungi incertae sedis</taxon>
        <taxon>Mucoromycota</taxon>
        <taxon>Glomeromycotina</taxon>
        <taxon>Glomeromycetes</taxon>
        <taxon>Glomerales</taxon>
        <taxon>Glomeraceae</taxon>
        <taxon>Rhizophagus</taxon>
    </lineage>
</organism>
<reference evidence="1 2" key="1">
    <citation type="submission" date="2014-02" db="EMBL/GenBank/DDBJ databases">
        <title>Single nucleus genome sequencing reveals high similarity among nuclei of an endomycorrhizal fungus.</title>
        <authorList>
            <person name="Lin K."/>
            <person name="Geurts R."/>
            <person name="Zhang Z."/>
            <person name="Limpens E."/>
            <person name="Saunders D.G."/>
            <person name="Mu D."/>
            <person name="Pang E."/>
            <person name="Cao H."/>
            <person name="Cha H."/>
            <person name="Lin T."/>
            <person name="Zhou Q."/>
            <person name="Shang Y."/>
            <person name="Li Y."/>
            <person name="Ivanov S."/>
            <person name="Sharma T."/>
            <person name="Velzen R.V."/>
            <person name="Ruijter N.D."/>
            <person name="Aanen D.K."/>
            <person name="Win J."/>
            <person name="Kamoun S."/>
            <person name="Bisseling T."/>
            <person name="Huang S."/>
        </authorList>
    </citation>
    <scope>NUCLEOTIDE SEQUENCE [LARGE SCALE GENOMIC DNA]</scope>
    <source>
        <strain evidence="2">DAOM197198w</strain>
    </source>
</reference>
<dbReference type="AlphaFoldDB" id="A0A015JQ64"/>
<sequence length="79" mass="9015">MLPIFPKVLPIVLPIFQEHITDLNEEEVDSIAVFSQKISVKEVIYSTIPIEYPMTSEAGVATVFNVTGWTNQRDCWNNF</sequence>
<evidence type="ECO:0000313" key="1">
    <source>
        <dbReference type="EMBL" id="EXX57144.1"/>
    </source>
</evidence>
<evidence type="ECO:0000313" key="2">
    <source>
        <dbReference type="Proteomes" id="UP000022910"/>
    </source>
</evidence>
<gene>
    <name evidence="1" type="ORF">RirG_209830</name>
</gene>
<accession>A0A015JQ64</accession>